<evidence type="ECO:0000313" key="3">
    <source>
        <dbReference type="Proteomes" id="UP000094578"/>
    </source>
</evidence>
<comment type="caution">
    <text evidence="2">The sequence shown here is derived from an EMBL/GenBank/DDBJ whole genome shotgun (WGS) entry which is preliminary data.</text>
</comment>
<feature type="transmembrane region" description="Helical" evidence="1">
    <location>
        <begin position="63"/>
        <end position="81"/>
    </location>
</feature>
<protein>
    <submittedName>
        <fullName evidence="2">Uncharacterized protein</fullName>
    </submittedName>
</protein>
<name>A0A1E3KYJ8_9BACL</name>
<organism evidence="2 3">
    <name type="scientific">Paenibacillus nuruki</name>
    <dbReference type="NCBI Taxonomy" id="1886670"/>
    <lineage>
        <taxon>Bacteria</taxon>
        <taxon>Bacillati</taxon>
        <taxon>Bacillota</taxon>
        <taxon>Bacilli</taxon>
        <taxon>Bacillales</taxon>
        <taxon>Paenibacillaceae</taxon>
        <taxon>Paenibacillus</taxon>
    </lineage>
</organism>
<evidence type="ECO:0000256" key="1">
    <source>
        <dbReference type="SAM" id="Phobius"/>
    </source>
</evidence>
<keyword evidence="3" id="KW-1185">Reference proteome</keyword>
<proteinExistence type="predicted"/>
<dbReference type="STRING" id="1886670.PTI45_04323"/>
<dbReference type="Proteomes" id="UP000094578">
    <property type="component" value="Unassembled WGS sequence"/>
</dbReference>
<reference evidence="2 3" key="1">
    <citation type="submission" date="2016-08" db="EMBL/GenBank/DDBJ databases">
        <title>Genome sequencing of Paenibacillus sp. TI45-13ar, isolated from Korean traditional nuruk.</title>
        <authorList>
            <person name="Kim S.-J."/>
        </authorList>
    </citation>
    <scope>NUCLEOTIDE SEQUENCE [LARGE SCALE GENOMIC DNA]</scope>
    <source>
        <strain evidence="2 3">TI45-13ar</strain>
    </source>
</reference>
<dbReference type="AlphaFoldDB" id="A0A1E3KYJ8"/>
<feature type="transmembrane region" description="Helical" evidence="1">
    <location>
        <begin position="87"/>
        <end position="104"/>
    </location>
</feature>
<keyword evidence="1" id="KW-0472">Membrane</keyword>
<evidence type="ECO:0000313" key="2">
    <source>
        <dbReference type="EMBL" id="ODP26483.1"/>
    </source>
</evidence>
<dbReference type="RefSeq" id="WP_069329627.1">
    <property type="nucleotide sequence ID" value="NZ_MDER01000086.1"/>
</dbReference>
<gene>
    <name evidence="2" type="ORF">PTI45_04323</name>
</gene>
<keyword evidence="1" id="KW-1133">Transmembrane helix</keyword>
<accession>A0A1E3KYJ8</accession>
<sequence>MTTTKKSIQLPVLHRTRRVYDPLRICRKCRNFTILPGDACPDCGKQALVPVMRQASLRAKRKMLNEILFALLLTIIAVVVSKEMTEIIISVITGVILIVALILVQRRMLSKETLRQLARLFKTEGKTIYEGTVRDQSTAVAVVRSGEDVEGYHMLRQAAVVVHNDRLRLAQLSLLQNFRLRSDMDLDLDSLIVHDFDPLLAEYIGEIAKIKREMVKDRAIRYVIAHEPQILKMENGMNILVSVTSSAVRMKRYVTMYPGFIRRYARFLPKDRFLRLYRMIQNDPAQKDSTMAVDLENIRQELYKGDSDFEPAVTGIGIS</sequence>
<dbReference type="EMBL" id="MDER01000086">
    <property type="protein sequence ID" value="ODP26483.1"/>
    <property type="molecule type" value="Genomic_DNA"/>
</dbReference>
<keyword evidence="1" id="KW-0812">Transmembrane</keyword>